<dbReference type="EMBL" id="JAFVMF010000020">
    <property type="protein sequence ID" value="MBO1361341.1"/>
    <property type="molecule type" value="Genomic_DNA"/>
</dbReference>
<evidence type="ECO:0000313" key="2">
    <source>
        <dbReference type="Proteomes" id="UP000664771"/>
    </source>
</evidence>
<protein>
    <submittedName>
        <fullName evidence="1">Uncharacterized protein</fullName>
    </submittedName>
</protein>
<proteinExistence type="predicted"/>
<sequence length="88" mass="9851">MTIDFTAALTGYVAGNLPSVWHAVPNGVKVRLEQGFDRLTGKVTRRWDRENKSRDADVDDGIKRAGNKSDAQKEVLKLLEPVWKIGLM</sequence>
<name>A0ABS3LZJ8_9PROT</name>
<accession>A0ABS3LZJ8</accession>
<reference evidence="1 2" key="1">
    <citation type="submission" date="2021-03" db="EMBL/GenBank/DDBJ databases">
        <title>The complete genome sequence of Acetobacter sacchari TBRC 11175.</title>
        <authorList>
            <person name="Charoenyingcharoen P."/>
            <person name="Yukphan P."/>
        </authorList>
    </citation>
    <scope>NUCLEOTIDE SEQUENCE [LARGE SCALE GENOMIC DNA]</scope>
    <source>
        <strain evidence="1 2">TBRC 11175</strain>
    </source>
</reference>
<organism evidence="1 2">
    <name type="scientific">Acetobacter sacchari</name>
    <dbReference type="NCBI Taxonomy" id="2661687"/>
    <lineage>
        <taxon>Bacteria</taxon>
        <taxon>Pseudomonadati</taxon>
        <taxon>Pseudomonadota</taxon>
        <taxon>Alphaproteobacteria</taxon>
        <taxon>Acetobacterales</taxon>
        <taxon>Acetobacteraceae</taxon>
        <taxon>Acetobacter</taxon>
    </lineage>
</organism>
<keyword evidence="2" id="KW-1185">Reference proteome</keyword>
<evidence type="ECO:0000313" key="1">
    <source>
        <dbReference type="EMBL" id="MBO1361341.1"/>
    </source>
</evidence>
<gene>
    <name evidence="1" type="ORF">J2D73_16255</name>
</gene>
<comment type="caution">
    <text evidence="1">The sequence shown here is derived from an EMBL/GenBank/DDBJ whole genome shotgun (WGS) entry which is preliminary data.</text>
</comment>
<dbReference type="RefSeq" id="WP_207882968.1">
    <property type="nucleotide sequence ID" value="NZ_JAFVMF010000020.1"/>
</dbReference>
<dbReference type="Proteomes" id="UP000664771">
    <property type="component" value="Unassembled WGS sequence"/>
</dbReference>